<evidence type="ECO:0000313" key="1">
    <source>
        <dbReference type="EMBL" id="SER88282.1"/>
    </source>
</evidence>
<gene>
    <name evidence="1" type="ORF">SAMN04488023_11983</name>
</gene>
<organism evidence="1 2">
    <name type="scientific">Pedobacter rhizosphaerae</name>
    <dbReference type="NCBI Taxonomy" id="390241"/>
    <lineage>
        <taxon>Bacteria</taxon>
        <taxon>Pseudomonadati</taxon>
        <taxon>Bacteroidota</taxon>
        <taxon>Sphingobacteriia</taxon>
        <taxon>Sphingobacteriales</taxon>
        <taxon>Sphingobacteriaceae</taxon>
        <taxon>Pedobacter</taxon>
    </lineage>
</organism>
<protein>
    <submittedName>
        <fullName evidence="1">Uncharacterized protein</fullName>
    </submittedName>
</protein>
<proteinExistence type="predicted"/>
<keyword evidence="2" id="KW-1185">Reference proteome</keyword>
<dbReference type="STRING" id="390241.SAMN04488023_11983"/>
<dbReference type="EMBL" id="FOGG01000019">
    <property type="protein sequence ID" value="SER88282.1"/>
    <property type="molecule type" value="Genomic_DNA"/>
</dbReference>
<dbReference type="RefSeq" id="WP_090885891.1">
    <property type="nucleotide sequence ID" value="NZ_FOGG01000019.1"/>
</dbReference>
<sequence>MRTENPFKNAHEVIIFLRMQTPWSDFNEFAGLIDKEYYANCQGKKRALKFGKVLNDDSLFMISSNVLDDAEFHTLLDATLALFNEFEIVQVIPFKLA</sequence>
<evidence type="ECO:0000313" key="2">
    <source>
        <dbReference type="Proteomes" id="UP000199572"/>
    </source>
</evidence>
<accession>A0A1H9STE3</accession>
<dbReference type="AlphaFoldDB" id="A0A1H9STE3"/>
<dbReference type="Proteomes" id="UP000199572">
    <property type="component" value="Unassembled WGS sequence"/>
</dbReference>
<name>A0A1H9STE3_9SPHI</name>
<reference evidence="1 2" key="1">
    <citation type="submission" date="2016-10" db="EMBL/GenBank/DDBJ databases">
        <authorList>
            <person name="de Groot N.N."/>
        </authorList>
    </citation>
    <scope>NUCLEOTIDE SEQUENCE [LARGE SCALE GENOMIC DNA]</scope>
    <source>
        <strain evidence="1 2">DSM 18610</strain>
    </source>
</reference>